<dbReference type="OrthoDB" id="10549243at2759"/>
<keyword evidence="2" id="KW-1185">Reference proteome</keyword>
<dbReference type="EMBL" id="LN902844">
    <property type="protein sequence ID" value="CDI98153.1"/>
    <property type="molecule type" value="Genomic_DNA"/>
</dbReference>
<sequence>MGGRRRVRSGTFDSPHFLSTSYPTYGVTSVNTREGNNGTTQLLPRVQHCTLNSSIPFFFSPPLTQSLAPCDKITLLVVPCSSKLSSGCPSLLTTQHLITRLFNDHVLLLSPQHWLHVRVGNTLHPLFVHTFITTRIFQLLPYIRHSRSSTCHVD</sequence>
<dbReference type="Proteomes" id="UP000017246">
    <property type="component" value="Unassembled WGS sequence"/>
</dbReference>
<name>A0A087W0S8_ECHMU</name>
<reference evidence="1" key="2">
    <citation type="submission" date="2015-11" db="EMBL/GenBank/DDBJ databases">
        <authorList>
            <person name="Zhang Y."/>
            <person name="Guo Z."/>
        </authorList>
    </citation>
    <scope>NUCLEOTIDE SEQUENCE</scope>
</reference>
<accession>A0A087W0S8</accession>
<organism evidence="1 2">
    <name type="scientific">Echinococcus multilocularis</name>
    <name type="common">Fox tapeworm</name>
    <dbReference type="NCBI Taxonomy" id="6211"/>
    <lineage>
        <taxon>Eukaryota</taxon>
        <taxon>Metazoa</taxon>
        <taxon>Spiralia</taxon>
        <taxon>Lophotrochozoa</taxon>
        <taxon>Platyhelminthes</taxon>
        <taxon>Cestoda</taxon>
        <taxon>Eucestoda</taxon>
        <taxon>Cyclophyllidea</taxon>
        <taxon>Taeniidae</taxon>
        <taxon>Echinococcus</taxon>
    </lineage>
</organism>
<gene>
    <name evidence="1" type="ORF">EmuJ_000198000</name>
</gene>
<reference evidence="1" key="1">
    <citation type="journal article" date="2013" name="Nature">
        <title>The genomes of four tapeworm species reveal adaptations to parasitism.</title>
        <authorList>
            <person name="Tsai I.J."/>
            <person name="Zarowiecki M."/>
            <person name="Holroyd N."/>
            <person name="Garciarrubio A."/>
            <person name="Sanchez-Flores A."/>
            <person name="Brooks K.L."/>
            <person name="Tracey A."/>
            <person name="Bobes R.J."/>
            <person name="Fragoso G."/>
            <person name="Sciutto E."/>
            <person name="Aslett M."/>
            <person name="Beasley H."/>
            <person name="Bennett H.M."/>
            <person name="Cai J."/>
            <person name="Camicia F."/>
            <person name="Clark R."/>
            <person name="Cucher M."/>
            <person name="De Silva N."/>
            <person name="Day T.A."/>
            <person name="Deplazes P."/>
            <person name="Estrada K."/>
            <person name="Fernandez C."/>
            <person name="Holland P.W."/>
            <person name="Hou J."/>
            <person name="Hu S."/>
            <person name="Huckvale T."/>
            <person name="Hung S.S."/>
            <person name="Kamenetzky L."/>
            <person name="Keane J.A."/>
            <person name="Kiss F."/>
            <person name="Koziol U."/>
            <person name="Lambert O."/>
            <person name="Liu K."/>
            <person name="Luo X."/>
            <person name="Luo Y."/>
            <person name="Macchiaroli N."/>
            <person name="Nichol S."/>
            <person name="Paps J."/>
            <person name="Parkinson J."/>
            <person name="Pouchkina-Stantcheva N."/>
            <person name="Riddiford N."/>
            <person name="Rosenzvit M."/>
            <person name="Salinas G."/>
            <person name="Wasmuth J.D."/>
            <person name="Zamanian M."/>
            <person name="Zheng Y."/>
            <person name="Cai X."/>
            <person name="Soberon X."/>
            <person name="Olson P.D."/>
            <person name="Laclette J.P."/>
            <person name="Brehm K."/>
            <person name="Berriman M."/>
            <person name="Garciarrubio A."/>
            <person name="Bobes R.J."/>
            <person name="Fragoso G."/>
            <person name="Sanchez-Flores A."/>
            <person name="Estrada K."/>
            <person name="Cevallos M.A."/>
            <person name="Morett E."/>
            <person name="Gonzalez V."/>
            <person name="Portillo T."/>
            <person name="Ochoa-Leyva A."/>
            <person name="Jose M.V."/>
            <person name="Sciutto E."/>
            <person name="Landa A."/>
            <person name="Jimenez L."/>
            <person name="Valdes V."/>
            <person name="Carrero J.C."/>
            <person name="Larralde C."/>
            <person name="Morales-Montor J."/>
            <person name="Limon-Lason J."/>
            <person name="Soberon X."/>
            <person name="Laclette J.P."/>
        </authorList>
    </citation>
    <scope>NUCLEOTIDE SEQUENCE [LARGE SCALE GENOMIC DNA]</scope>
</reference>
<protein>
    <submittedName>
        <fullName evidence="1">Uncharacterized protein</fullName>
    </submittedName>
</protein>
<proteinExistence type="predicted"/>
<evidence type="ECO:0000313" key="1">
    <source>
        <dbReference type="EMBL" id="CDI98153.1"/>
    </source>
</evidence>
<evidence type="ECO:0000313" key="2">
    <source>
        <dbReference type="Proteomes" id="UP000017246"/>
    </source>
</evidence>
<dbReference type="AlphaFoldDB" id="A0A087W0S8"/>